<accession>A0ACC2VBD6</accession>
<organism evidence="1 2">
    <name type="scientific">Naganishia adeliensis</name>
    <dbReference type="NCBI Taxonomy" id="92952"/>
    <lineage>
        <taxon>Eukaryota</taxon>
        <taxon>Fungi</taxon>
        <taxon>Dikarya</taxon>
        <taxon>Basidiomycota</taxon>
        <taxon>Agaricomycotina</taxon>
        <taxon>Tremellomycetes</taxon>
        <taxon>Filobasidiales</taxon>
        <taxon>Filobasidiaceae</taxon>
        <taxon>Naganishia</taxon>
    </lineage>
</organism>
<dbReference type="Proteomes" id="UP001230649">
    <property type="component" value="Unassembled WGS sequence"/>
</dbReference>
<reference evidence="1" key="1">
    <citation type="submission" date="2023-04" db="EMBL/GenBank/DDBJ databases">
        <title>Draft Genome sequencing of Naganishia species isolated from polar environments using Oxford Nanopore Technology.</title>
        <authorList>
            <person name="Leo P."/>
            <person name="Venkateswaran K."/>
        </authorList>
    </citation>
    <scope>NUCLEOTIDE SEQUENCE</scope>
    <source>
        <strain evidence="1">MNA-CCFEE 5262</strain>
    </source>
</reference>
<gene>
    <name evidence="1" type="ORF">QFC20_006484</name>
</gene>
<keyword evidence="2" id="KW-1185">Reference proteome</keyword>
<name>A0ACC2VBD6_9TREE</name>
<sequence length="252" mass="26577">MTDYNALKVAELHAALTARSIPFDKKHKKADLVRLLQDNDAAKPVGEAEPASESTRVADPIESSEKPTTLDASSDAPLADTPAQTDSTVASPLPTTDLAAAPAPSAADAEIEKRKARAAKFGVPYIEPTASKTKNQKPSTAVQTSKPSSNPASSSVPAEDPEVLAKRRAKFGIPEPVEKNKKKNGTAVPAVAQSPSPADPQLAEQARLDEEKRKAREERFKVPSAVETTGGAKRQADESLDGAEPAEKKTKA</sequence>
<protein>
    <submittedName>
        <fullName evidence="1">Uncharacterized protein</fullName>
    </submittedName>
</protein>
<comment type="caution">
    <text evidence="1">The sequence shown here is derived from an EMBL/GenBank/DDBJ whole genome shotgun (WGS) entry which is preliminary data.</text>
</comment>
<dbReference type="EMBL" id="JASBWS010000116">
    <property type="protein sequence ID" value="KAJ9096151.1"/>
    <property type="molecule type" value="Genomic_DNA"/>
</dbReference>
<proteinExistence type="predicted"/>
<evidence type="ECO:0000313" key="2">
    <source>
        <dbReference type="Proteomes" id="UP001230649"/>
    </source>
</evidence>
<evidence type="ECO:0000313" key="1">
    <source>
        <dbReference type="EMBL" id="KAJ9096151.1"/>
    </source>
</evidence>